<gene>
    <name evidence="1" type="ORF">BV25DRAFT_822122</name>
</gene>
<proteinExistence type="predicted"/>
<comment type="caution">
    <text evidence="1">The sequence shown here is derived from an EMBL/GenBank/DDBJ whole genome shotgun (WGS) entry which is preliminary data.</text>
</comment>
<reference evidence="1" key="2">
    <citation type="journal article" date="2022" name="New Phytol.">
        <title>Evolutionary transition to the ectomycorrhizal habit in the genomes of a hyperdiverse lineage of mushroom-forming fungi.</title>
        <authorList>
            <person name="Looney B."/>
            <person name="Miyauchi S."/>
            <person name="Morin E."/>
            <person name="Drula E."/>
            <person name="Courty P.E."/>
            <person name="Kohler A."/>
            <person name="Kuo A."/>
            <person name="LaButti K."/>
            <person name="Pangilinan J."/>
            <person name="Lipzen A."/>
            <person name="Riley R."/>
            <person name="Andreopoulos W."/>
            <person name="He G."/>
            <person name="Johnson J."/>
            <person name="Nolan M."/>
            <person name="Tritt A."/>
            <person name="Barry K.W."/>
            <person name="Grigoriev I.V."/>
            <person name="Nagy L.G."/>
            <person name="Hibbett D."/>
            <person name="Henrissat B."/>
            <person name="Matheny P.B."/>
            <person name="Labbe J."/>
            <person name="Martin F.M."/>
        </authorList>
    </citation>
    <scope>NUCLEOTIDE SEQUENCE</scope>
    <source>
        <strain evidence="1">HHB10654</strain>
    </source>
</reference>
<reference evidence="1" key="1">
    <citation type="submission" date="2021-03" db="EMBL/GenBank/DDBJ databases">
        <authorList>
            <consortium name="DOE Joint Genome Institute"/>
            <person name="Ahrendt S."/>
            <person name="Looney B.P."/>
            <person name="Miyauchi S."/>
            <person name="Morin E."/>
            <person name="Drula E."/>
            <person name="Courty P.E."/>
            <person name="Chicoki N."/>
            <person name="Fauchery L."/>
            <person name="Kohler A."/>
            <person name="Kuo A."/>
            <person name="Labutti K."/>
            <person name="Pangilinan J."/>
            <person name="Lipzen A."/>
            <person name="Riley R."/>
            <person name="Andreopoulos W."/>
            <person name="He G."/>
            <person name="Johnson J."/>
            <person name="Barry K.W."/>
            <person name="Grigoriev I.V."/>
            <person name="Nagy L."/>
            <person name="Hibbett D."/>
            <person name="Henrissat B."/>
            <person name="Matheny P.B."/>
            <person name="Labbe J."/>
            <person name="Martin F."/>
        </authorList>
    </citation>
    <scope>NUCLEOTIDE SEQUENCE</scope>
    <source>
        <strain evidence="1">HHB10654</strain>
    </source>
</reference>
<name>A0ACB8SXW4_9AGAM</name>
<keyword evidence="2" id="KW-1185">Reference proteome</keyword>
<evidence type="ECO:0000313" key="2">
    <source>
        <dbReference type="Proteomes" id="UP000814140"/>
    </source>
</evidence>
<sequence>MSDTGVADYTGAPFDKATSDFILRSSDGKDFRVFSAILSVASPIFRDMLALPRGPGGTSPGEVLRDGLPVVQVTEDAEVLHMMLAFCYTFPLPPFDDLRRLSLLLDVADKYEMEFIKTITSNCVVANITPFAVDSHYADLYALGWRHSCKALALHAARQSLGAPVSTVYAEKIKTLPHNIQLDAYLALENYREAFTHAAVLAF</sequence>
<evidence type="ECO:0000313" key="1">
    <source>
        <dbReference type="EMBL" id="KAI0061000.1"/>
    </source>
</evidence>
<accession>A0ACB8SXW4</accession>
<dbReference type="Proteomes" id="UP000814140">
    <property type="component" value="Unassembled WGS sequence"/>
</dbReference>
<dbReference type="EMBL" id="MU277215">
    <property type="protein sequence ID" value="KAI0061000.1"/>
    <property type="molecule type" value="Genomic_DNA"/>
</dbReference>
<protein>
    <submittedName>
        <fullName evidence="1">Uncharacterized protein</fullName>
    </submittedName>
</protein>
<organism evidence="1 2">
    <name type="scientific">Artomyces pyxidatus</name>
    <dbReference type="NCBI Taxonomy" id="48021"/>
    <lineage>
        <taxon>Eukaryota</taxon>
        <taxon>Fungi</taxon>
        <taxon>Dikarya</taxon>
        <taxon>Basidiomycota</taxon>
        <taxon>Agaricomycotina</taxon>
        <taxon>Agaricomycetes</taxon>
        <taxon>Russulales</taxon>
        <taxon>Auriscalpiaceae</taxon>
        <taxon>Artomyces</taxon>
    </lineage>
</organism>